<dbReference type="AlphaFoldDB" id="K4KLJ6"/>
<evidence type="ECO:0000256" key="1">
    <source>
        <dbReference type="SAM" id="Phobius"/>
    </source>
</evidence>
<dbReference type="STRING" id="1117647.M5M_14540"/>
<keyword evidence="3" id="KW-1185">Reference proteome</keyword>
<feature type="transmembrane region" description="Helical" evidence="1">
    <location>
        <begin position="144"/>
        <end position="167"/>
    </location>
</feature>
<keyword evidence="1" id="KW-0812">Transmembrane</keyword>
<gene>
    <name evidence="2" type="ordered locus">M5M_14540</name>
</gene>
<reference evidence="2 3" key="1">
    <citation type="journal article" date="2013" name="Genome Announc.">
        <title>Complete genome sequence of Simiduia agarivorans SA1(T), a marine bacterium able to degrade a variety of polysaccharides.</title>
        <authorList>
            <person name="Lin S.Y."/>
            <person name="Shieh W.Y."/>
            <person name="Chen J.S."/>
            <person name="Tang S.L."/>
        </authorList>
    </citation>
    <scope>NUCLEOTIDE SEQUENCE [LARGE SCALE GENOMIC DNA]</scope>
    <source>
        <strain evidence="3">DSM 21679 / JCM 13881 / BCRC 17597 / SA1</strain>
    </source>
</reference>
<dbReference type="OrthoDB" id="27171at2"/>
<dbReference type="eggNOG" id="COG3295">
    <property type="taxonomic scope" value="Bacteria"/>
</dbReference>
<dbReference type="KEGG" id="saga:M5M_14540"/>
<accession>K4KLJ6</accession>
<feature type="transmembrane region" description="Helical" evidence="1">
    <location>
        <begin position="174"/>
        <end position="194"/>
    </location>
</feature>
<dbReference type="RefSeq" id="WP_015048197.1">
    <property type="nucleotide sequence ID" value="NC_018868.3"/>
</dbReference>
<dbReference type="Proteomes" id="UP000000466">
    <property type="component" value="Chromosome"/>
</dbReference>
<keyword evidence="1" id="KW-0472">Membrane</keyword>
<keyword evidence="1" id="KW-1133">Transmembrane helix</keyword>
<protein>
    <submittedName>
        <fullName evidence="2">PepSY-associated TM helix family protein</fullName>
    </submittedName>
</protein>
<name>K4KLJ6_SIMAS</name>
<organism evidence="2 3">
    <name type="scientific">Simiduia agarivorans (strain DSM 21679 / JCM 13881 / BCRC 17597 / SA1)</name>
    <dbReference type="NCBI Taxonomy" id="1117647"/>
    <lineage>
        <taxon>Bacteria</taxon>
        <taxon>Pseudomonadati</taxon>
        <taxon>Pseudomonadota</taxon>
        <taxon>Gammaproteobacteria</taxon>
        <taxon>Cellvibrionales</taxon>
        <taxon>Cellvibrionaceae</taxon>
        <taxon>Simiduia</taxon>
    </lineage>
</organism>
<proteinExistence type="predicted"/>
<dbReference type="EMBL" id="CP003746">
    <property type="protein sequence ID" value="AFV00045.1"/>
    <property type="molecule type" value="Genomic_DNA"/>
</dbReference>
<dbReference type="InterPro" id="IPR032307">
    <property type="entry name" value="PepSY_TM-like_2"/>
</dbReference>
<dbReference type="HOGENOM" id="CLU_114004_0_0_6"/>
<evidence type="ECO:0000313" key="3">
    <source>
        <dbReference type="Proteomes" id="UP000000466"/>
    </source>
</evidence>
<dbReference type="PANTHER" id="PTHR40115">
    <property type="entry name" value="INNER MEMBRANE PROTEIN WITH PEPSY TM HELIX"/>
    <property type="match status" value="1"/>
</dbReference>
<evidence type="ECO:0000313" key="2">
    <source>
        <dbReference type="EMBL" id="AFV00045.1"/>
    </source>
</evidence>
<dbReference type="PANTHER" id="PTHR40115:SF1">
    <property type="entry name" value="INNER MEMBRANE PROTEIN WITH PEPSY TM HELIX"/>
    <property type="match status" value="1"/>
</dbReference>
<sequence length="196" mass="22611">MKPQWSKWARTTHWISSALGLLSLLSFSVTGITLNHPDWFSANRSVEQRTLVLTESQHVHWRQQGERAQFELLAQLLDQQFALPLPQRFEQDDVEWVFDYPKPGGVITVVFDVETGELFYEEVNDGWVSLINDLHKGRHSGRVWSGYIDITALVCMFFSLTGLWLLWVHARKRLSTWPLVLAGGLVPLFIYGIFVL</sequence>
<dbReference type="Pfam" id="PF16357">
    <property type="entry name" value="PepSY_TM_like_2"/>
    <property type="match status" value="1"/>
</dbReference>